<evidence type="ECO:0000256" key="1">
    <source>
        <dbReference type="ARBA" id="ARBA00008270"/>
    </source>
</evidence>
<comment type="similarity">
    <text evidence="1">Belongs to the PhzF family.</text>
</comment>
<dbReference type="PANTHER" id="PTHR13774">
    <property type="entry name" value="PHENAZINE BIOSYNTHESIS PROTEIN"/>
    <property type="match status" value="1"/>
</dbReference>
<keyword evidence="5" id="KW-1185">Reference proteome</keyword>
<reference evidence="4 5" key="1">
    <citation type="journal article" date="2012" name="J. Bacteriol.">
        <title>Genome sequence of an alkane-degrading bacterium, Alcanivorax pacificus type strain W11-5, isolated from deep sea sediment.</title>
        <authorList>
            <person name="Lai Q."/>
            <person name="Shao Z."/>
        </authorList>
    </citation>
    <scope>NUCLEOTIDE SEQUENCE [LARGE SCALE GENOMIC DNA]</scope>
    <source>
        <strain evidence="4 5">W11-5</strain>
    </source>
</reference>
<protein>
    <submittedName>
        <fullName evidence="4">Phenazine biosynthesis-like protein</fullName>
    </submittedName>
</protein>
<gene>
    <name evidence="4" type="ORF">S7S_04445</name>
</gene>
<accession>A0A0B4XJR1</accession>
<dbReference type="RefSeq" id="WP_008738331.1">
    <property type="nucleotide sequence ID" value="NZ_CP004387.1"/>
</dbReference>
<dbReference type="HOGENOM" id="CLU_048756_2_2_6"/>
<evidence type="ECO:0000256" key="3">
    <source>
        <dbReference type="PIRSR" id="PIRSR016184-1"/>
    </source>
</evidence>
<dbReference type="AlphaFoldDB" id="A0A0B4XJR1"/>
<dbReference type="Pfam" id="PF02567">
    <property type="entry name" value="PhzC-PhzF"/>
    <property type="match status" value="1"/>
</dbReference>
<evidence type="ECO:0000313" key="5">
    <source>
        <dbReference type="Proteomes" id="UP000006764"/>
    </source>
</evidence>
<dbReference type="STRING" id="391936.S7S_04445"/>
<dbReference type="InterPro" id="IPR003719">
    <property type="entry name" value="Phenazine_PhzF-like"/>
</dbReference>
<proteinExistence type="inferred from homology"/>
<dbReference type="PANTHER" id="PTHR13774:SF17">
    <property type="entry name" value="PHENAZINE BIOSYNTHESIS-LIKE DOMAIN-CONTAINING PROTEIN"/>
    <property type="match status" value="1"/>
</dbReference>
<organism evidence="4 5">
    <name type="scientific">Isoalcanivorax pacificus W11-5</name>
    <dbReference type="NCBI Taxonomy" id="391936"/>
    <lineage>
        <taxon>Bacteria</taxon>
        <taxon>Pseudomonadati</taxon>
        <taxon>Pseudomonadota</taxon>
        <taxon>Gammaproteobacteria</taxon>
        <taxon>Oceanospirillales</taxon>
        <taxon>Alcanivoracaceae</taxon>
        <taxon>Isoalcanivorax</taxon>
    </lineage>
</organism>
<dbReference type="OrthoDB" id="9788221at2"/>
<dbReference type="NCBIfam" id="TIGR00654">
    <property type="entry name" value="PhzF_family"/>
    <property type="match status" value="1"/>
</dbReference>
<dbReference type="Proteomes" id="UP000006764">
    <property type="component" value="Chromosome"/>
</dbReference>
<dbReference type="SUPFAM" id="SSF54506">
    <property type="entry name" value="Diaminopimelate epimerase-like"/>
    <property type="match status" value="1"/>
</dbReference>
<name>A0A0B4XJR1_9GAMM</name>
<keyword evidence="2" id="KW-0413">Isomerase</keyword>
<dbReference type="GO" id="GO:0005737">
    <property type="term" value="C:cytoplasm"/>
    <property type="evidence" value="ECO:0007669"/>
    <property type="project" value="TreeGrafter"/>
</dbReference>
<dbReference type="KEGG" id="apac:S7S_04445"/>
<sequence length="269" mass="28953">MDYYHIDAFTDQLFGGNPAGVVPLAAWLPDAQMQRIAAENNLSETAFFAPEQDHYRIRWFTPAVEVDLCGHATLAAAWVLFNALGHAGDSVRFASASGELTVVRDGDWLTLDFPARPPEPVAHSNSVATVLKALGATADPLYVGAARDLVVLLPDEACVRALQPDFALLATVPDWFAVTVTAPGTESDFVCRFFAPRQGLNEDPVTGSAFCTLIPLWAGRLGRRQLEARQISARGGAVRCAVSAEDHPAKRVHISGQAVCYLRGQLNVG</sequence>
<feature type="active site" evidence="3">
    <location>
        <position position="44"/>
    </location>
</feature>
<dbReference type="PIRSF" id="PIRSF016184">
    <property type="entry name" value="PhzC_PhzF"/>
    <property type="match status" value="1"/>
</dbReference>
<dbReference type="Gene3D" id="3.10.310.10">
    <property type="entry name" value="Diaminopimelate Epimerase, Chain A, domain 1"/>
    <property type="match status" value="2"/>
</dbReference>
<evidence type="ECO:0000256" key="2">
    <source>
        <dbReference type="ARBA" id="ARBA00023235"/>
    </source>
</evidence>
<dbReference type="GO" id="GO:0016853">
    <property type="term" value="F:isomerase activity"/>
    <property type="evidence" value="ECO:0007669"/>
    <property type="project" value="UniProtKB-KW"/>
</dbReference>
<dbReference type="EMBL" id="CP004387">
    <property type="protein sequence ID" value="AJD47311.1"/>
    <property type="molecule type" value="Genomic_DNA"/>
</dbReference>
<evidence type="ECO:0000313" key="4">
    <source>
        <dbReference type="EMBL" id="AJD47311.1"/>
    </source>
</evidence>